<feature type="compositionally biased region" description="Basic and acidic residues" evidence="1">
    <location>
        <begin position="65"/>
        <end position="80"/>
    </location>
</feature>
<organism evidence="2 3">
    <name type="scientific">Mesorhabditis belari</name>
    <dbReference type="NCBI Taxonomy" id="2138241"/>
    <lineage>
        <taxon>Eukaryota</taxon>
        <taxon>Metazoa</taxon>
        <taxon>Ecdysozoa</taxon>
        <taxon>Nematoda</taxon>
        <taxon>Chromadorea</taxon>
        <taxon>Rhabditida</taxon>
        <taxon>Rhabditina</taxon>
        <taxon>Rhabditomorpha</taxon>
        <taxon>Rhabditoidea</taxon>
        <taxon>Rhabditidae</taxon>
        <taxon>Mesorhabditinae</taxon>
        <taxon>Mesorhabditis</taxon>
    </lineage>
</organism>
<accession>A0AAF3EWI5</accession>
<sequence>MPTNETNPRKPFRIFQQLPFKLGPNGKKGAEVGASEEINLVSSIDLDHVLADQDCPSSSISSTEEDSHSMHDIDDSRWFL</sequence>
<protein>
    <submittedName>
        <fullName evidence="3">Uncharacterized protein</fullName>
    </submittedName>
</protein>
<reference evidence="3" key="1">
    <citation type="submission" date="2024-02" db="UniProtKB">
        <authorList>
            <consortium name="WormBaseParasite"/>
        </authorList>
    </citation>
    <scope>IDENTIFICATION</scope>
</reference>
<feature type="region of interest" description="Disordered" evidence="1">
    <location>
        <begin position="53"/>
        <end position="80"/>
    </location>
</feature>
<evidence type="ECO:0000313" key="2">
    <source>
        <dbReference type="Proteomes" id="UP000887575"/>
    </source>
</evidence>
<proteinExistence type="predicted"/>
<evidence type="ECO:0000256" key="1">
    <source>
        <dbReference type="SAM" id="MobiDB-lite"/>
    </source>
</evidence>
<dbReference type="AlphaFoldDB" id="A0AAF3EWI5"/>
<name>A0AAF3EWI5_9BILA</name>
<evidence type="ECO:0000313" key="3">
    <source>
        <dbReference type="WBParaSite" id="MBELARI_LOCUS18458"/>
    </source>
</evidence>
<dbReference type="WBParaSite" id="MBELARI_LOCUS18458">
    <property type="protein sequence ID" value="MBELARI_LOCUS18458"/>
    <property type="gene ID" value="MBELARI_LOCUS18458"/>
</dbReference>
<dbReference type="Proteomes" id="UP000887575">
    <property type="component" value="Unassembled WGS sequence"/>
</dbReference>
<keyword evidence="2" id="KW-1185">Reference proteome</keyword>